<accession>A0A9D9E3T2</accession>
<feature type="repeat" description="TPR" evidence="1">
    <location>
        <begin position="20"/>
        <end position="53"/>
    </location>
</feature>
<evidence type="ECO:0000313" key="2">
    <source>
        <dbReference type="EMBL" id="MBO8438192.1"/>
    </source>
</evidence>
<sequence length="480" mass="55676">MKYRKSILVAILLAMTIPMMSQTLEMAKILYKKGRYESAIETFRKNLKSRPNDATLNHWYGVCLYMTGSKEEAVPYLKKAAQKKIQEAYYYLGKIYYENYDFTDAEEQFALYREAIEKNGGDTRMADINIDMTKRAAGMLNRTETVTIIDSLVVDKAEFLRYYKLPPEACRLMYYTDIFKTDTLSAEGTLYENQRQDKQLYSRKSENGRYIIGERTRLNADEWSEEQSLQLQFRDSANYAYPFLMNDGLTLYYASDDDSLSIGGYDIFVTRKNLNTGAYLIPENVGMPFNSPFNDYMMAMDEINGVGWFVSDRYQSEGQVAIYLFIPNEAKEIYRLPADEIIPYAKISDMKSTWPEDADYAALLEKIYNIDTSKPQKPIEEFVLVIKPGLIYTNKEQFKSAKAKELFEKSVSIEKEIAAINSELSEMRIKYNKAKDKSAISATILKREEYLLTLYPQPEKYKNMSRAAEIEYINTQKGQQ</sequence>
<evidence type="ECO:0000256" key="1">
    <source>
        <dbReference type="PROSITE-ProRule" id="PRU00339"/>
    </source>
</evidence>
<dbReference type="PROSITE" id="PS50005">
    <property type="entry name" value="TPR"/>
    <property type="match status" value="1"/>
</dbReference>
<reference evidence="2" key="2">
    <citation type="journal article" date="2021" name="PeerJ">
        <title>Extensive microbial diversity within the chicken gut microbiome revealed by metagenomics and culture.</title>
        <authorList>
            <person name="Gilroy R."/>
            <person name="Ravi A."/>
            <person name="Getino M."/>
            <person name="Pursley I."/>
            <person name="Horton D.L."/>
            <person name="Alikhan N.F."/>
            <person name="Baker D."/>
            <person name="Gharbi K."/>
            <person name="Hall N."/>
            <person name="Watson M."/>
            <person name="Adriaenssens E.M."/>
            <person name="Foster-Nyarko E."/>
            <person name="Jarju S."/>
            <person name="Secka A."/>
            <person name="Antonio M."/>
            <person name="Oren A."/>
            <person name="Chaudhuri R.R."/>
            <person name="La Ragione R."/>
            <person name="Hildebrand F."/>
            <person name="Pallen M.J."/>
        </authorList>
    </citation>
    <scope>NUCLEOTIDE SEQUENCE</scope>
    <source>
        <strain evidence="2">G3-4614</strain>
    </source>
</reference>
<dbReference type="InterPro" id="IPR011990">
    <property type="entry name" value="TPR-like_helical_dom_sf"/>
</dbReference>
<name>A0A9D9E3T2_9BACT</name>
<dbReference type="EMBL" id="JADIMW010000051">
    <property type="protein sequence ID" value="MBO8438192.1"/>
    <property type="molecule type" value="Genomic_DNA"/>
</dbReference>
<protein>
    <submittedName>
        <fullName evidence="2">Tetratricopeptide repeat protein</fullName>
    </submittedName>
</protein>
<dbReference type="Proteomes" id="UP000823636">
    <property type="component" value="Unassembled WGS sequence"/>
</dbReference>
<dbReference type="Pfam" id="PF13432">
    <property type="entry name" value="TPR_16"/>
    <property type="match status" value="1"/>
</dbReference>
<reference evidence="2" key="1">
    <citation type="submission" date="2020-10" db="EMBL/GenBank/DDBJ databases">
        <authorList>
            <person name="Gilroy R."/>
        </authorList>
    </citation>
    <scope>NUCLEOTIDE SEQUENCE</scope>
    <source>
        <strain evidence="2">G3-4614</strain>
    </source>
</reference>
<evidence type="ECO:0000313" key="3">
    <source>
        <dbReference type="Proteomes" id="UP000823636"/>
    </source>
</evidence>
<dbReference type="AlphaFoldDB" id="A0A9D9E3T2"/>
<dbReference type="InterPro" id="IPR019734">
    <property type="entry name" value="TPR_rpt"/>
</dbReference>
<dbReference type="Gene3D" id="1.25.40.10">
    <property type="entry name" value="Tetratricopeptide repeat domain"/>
    <property type="match status" value="1"/>
</dbReference>
<gene>
    <name evidence="2" type="ORF">IAC54_04750</name>
</gene>
<proteinExistence type="predicted"/>
<comment type="caution">
    <text evidence="2">The sequence shown here is derived from an EMBL/GenBank/DDBJ whole genome shotgun (WGS) entry which is preliminary data.</text>
</comment>
<keyword evidence="1" id="KW-0802">TPR repeat</keyword>
<organism evidence="2 3">
    <name type="scientific">Candidatus Caccoplasma merdipullorum</name>
    <dbReference type="NCBI Taxonomy" id="2840718"/>
    <lineage>
        <taxon>Bacteria</taxon>
        <taxon>Pseudomonadati</taxon>
        <taxon>Bacteroidota</taxon>
        <taxon>Bacteroidia</taxon>
        <taxon>Bacteroidales</taxon>
        <taxon>Bacteroidaceae</taxon>
        <taxon>Bacteroidaceae incertae sedis</taxon>
        <taxon>Candidatus Caccoplasma</taxon>
    </lineage>
</organism>
<dbReference type="SUPFAM" id="SSF48452">
    <property type="entry name" value="TPR-like"/>
    <property type="match status" value="1"/>
</dbReference>